<dbReference type="PANTHER" id="PTHR47649:SF1">
    <property type="entry name" value="RIBONUCLEASE D"/>
    <property type="match status" value="1"/>
</dbReference>
<dbReference type="Proteomes" id="UP000754644">
    <property type="component" value="Unassembled WGS sequence"/>
</dbReference>
<evidence type="ECO:0000313" key="9">
    <source>
        <dbReference type="Proteomes" id="UP000754644"/>
    </source>
</evidence>
<dbReference type="SMART" id="SM00341">
    <property type="entry name" value="HRDC"/>
    <property type="match status" value="1"/>
</dbReference>
<evidence type="ECO:0000256" key="5">
    <source>
        <dbReference type="ARBA" id="ARBA00022839"/>
    </source>
</evidence>
<feature type="domain" description="HRDC" evidence="7">
    <location>
        <begin position="212"/>
        <end position="292"/>
    </location>
</feature>
<dbReference type="AlphaFoldDB" id="A0A972VZK3"/>
<dbReference type="InterPro" id="IPR048579">
    <property type="entry name" value="RNAseD_HRDC_C"/>
</dbReference>
<dbReference type="HAMAP" id="MF_01899">
    <property type="entry name" value="RNase_D"/>
    <property type="match status" value="1"/>
</dbReference>
<protein>
    <recommendedName>
        <fullName evidence="6">Ribonuclease D</fullName>
        <shortName evidence="6">RNase D</shortName>
        <ecNumber evidence="6">3.1.13.5</ecNumber>
    </recommendedName>
</protein>
<evidence type="ECO:0000256" key="1">
    <source>
        <dbReference type="ARBA" id="ARBA00022490"/>
    </source>
</evidence>
<comment type="subcellular location">
    <subcellularLocation>
        <location evidence="6">Cytoplasm</location>
    </subcellularLocation>
</comment>
<dbReference type="GO" id="GO:0000166">
    <property type="term" value="F:nucleotide binding"/>
    <property type="evidence" value="ECO:0007669"/>
    <property type="project" value="InterPro"/>
</dbReference>
<dbReference type="GO" id="GO:0033890">
    <property type="term" value="F:ribonuclease D activity"/>
    <property type="evidence" value="ECO:0007669"/>
    <property type="project" value="UniProtKB-UniRule"/>
</dbReference>
<gene>
    <name evidence="6 8" type="primary">rnd</name>
    <name evidence="8" type="ORF">HQ497_11140</name>
</gene>
<dbReference type="Pfam" id="PF21293">
    <property type="entry name" value="RNAseD_HRDC_C"/>
    <property type="match status" value="1"/>
</dbReference>
<evidence type="ECO:0000259" key="7">
    <source>
        <dbReference type="PROSITE" id="PS50967"/>
    </source>
</evidence>
<dbReference type="SMART" id="SM00474">
    <property type="entry name" value="35EXOc"/>
    <property type="match status" value="1"/>
</dbReference>
<name>A0A972VZK3_9GAMM</name>
<accession>A0A972VZK3</accession>
<dbReference type="Gene3D" id="1.10.150.80">
    <property type="entry name" value="HRDC domain"/>
    <property type="match status" value="2"/>
</dbReference>
<dbReference type="InterPro" id="IPR006292">
    <property type="entry name" value="RNase_D"/>
</dbReference>
<evidence type="ECO:0000313" key="8">
    <source>
        <dbReference type="EMBL" id="NQV65907.1"/>
    </source>
</evidence>
<keyword evidence="3 6" id="KW-0540">Nuclease</keyword>
<sequence length="373" mass="42047">MTVDFEIVDSPRRLEEVINLVRQADAVAIDTEFARFNTYYPIVGLIQIYDGSHCYLIDPLEVTELGPIADLLEDEAVIKVFHACSEDLEVFHHVLEALPSPLFDSQVAAAALGISFSIGYQKLVAHFLDLQISKEETRSDWLQRPLTQSQLEYAALDVIHLLDIYRKQVVALETQGKLSWVHEECAGMTTSISTDVDPQIAYQRLKGMAKLNQESLYLVKTLCAWREVKARELDVPRNRVIDEKSLIEVAQLDFLDVGGLHTHTTLSSRQVRQFGDELIQLVTRARDIPTAERDVISDVDSVPVSNSLMKQLKLKVAETAESVNIAPEMLARRRHLEQILRSGMDSGQYQLPEALCGWRKTVIGDELIALLAR</sequence>
<dbReference type="InterPro" id="IPR051086">
    <property type="entry name" value="RNase_D-like"/>
</dbReference>
<comment type="caution">
    <text evidence="8">The sequence shown here is derived from an EMBL/GenBank/DDBJ whole genome shotgun (WGS) entry which is preliminary data.</text>
</comment>
<dbReference type="EMBL" id="JABMOJ010000422">
    <property type="protein sequence ID" value="NQV65907.1"/>
    <property type="molecule type" value="Genomic_DNA"/>
</dbReference>
<keyword evidence="1 6" id="KW-0963">Cytoplasm</keyword>
<dbReference type="Pfam" id="PF01612">
    <property type="entry name" value="DNA_pol_A_exo1"/>
    <property type="match status" value="1"/>
</dbReference>
<dbReference type="NCBIfam" id="TIGR01388">
    <property type="entry name" value="rnd"/>
    <property type="match status" value="1"/>
</dbReference>
<comment type="catalytic activity">
    <reaction evidence="6">
        <text>Exonucleolytic cleavage that removes extra residues from the 3'-terminus of tRNA to produce 5'-mononucleotides.</text>
        <dbReference type="EC" id="3.1.13.5"/>
    </reaction>
</comment>
<dbReference type="InterPro" id="IPR002562">
    <property type="entry name" value="3'-5'_exonuclease_dom"/>
</dbReference>
<dbReference type="InterPro" id="IPR002121">
    <property type="entry name" value="HRDC_dom"/>
</dbReference>
<dbReference type="InterPro" id="IPR012337">
    <property type="entry name" value="RNaseH-like_sf"/>
</dbReference>
<dbReference type="SUPFAM" id="SSF47819">
    <property type="entry name" value="HRDC-like"/>
    <property type="match status" value="2"/>
</dbReference>
<keyword evidence="4 6" id="KW-0378">Hydrolase</keyword>
<dbReference type="Gene3D" id="3.30.420.10">
    <property type="entry name" value="Ribonuclease H-like superfamily/Ribonuclease H"/>
    <property type="match status" value="1"/>
</dbReference>
<dbReference type="InterPro" id="IPR044876">
    <property type="entry name" value="HRDC_dom_sf"/>
</dbReference>
<dbReference type="GO" id="GO:0003676">
    <property type="term" value="F:nucleic acid binding"/>
    <property type="evidence" value="ECO:0007669"/>
    <property type="project" value="InterPro"/>
</dbReference>
<evidence type="ECO:0000256" key="4">
    <source>
        <dbReference type="ARBA" id="ARBA00022801"/>
    </source>
</evidence>
<organism evidence="8 9">
    <name type="scientific">SAR86 cluster bacterium</name>
    <dbReference type="NCBI Taxonomy" id="2030880"/>
    <lineage>
        <taxon>Bacteria</taxon>
        <taxon>Pseudomonadati</taxon>
        <taxon>Pseudomonadota</taxon>
        <taxon>Gammaproteobacteria</taxon>
        <taxon>SAR86 cluster</taxon>
    </lineage>
</organism>
<evidence type="ECO:0000256" key="3">
    <source>
        <dbReference type="ARBA" id="ARBA00022722"/>
    </source>
</evidence>
<dbReference type="CDD" id="cd06142">
    <property type="entry name" value="RNaseD_exo"/>
    <property type="match status" value="1"/>
</dbReference>
<dbReference type="PANTHER" id="PTHR47649">
    <property type="entry name" value="RIBONUCLEASE D"/>
    <property type="match status" value="1"/>
</dbReference>
<dbReference type="EC" id="3.1.13.5" evidence="6"/>
<dbReference type="InterPro" id="IPR036397">
    <property type="entry name" value="RNaseH_sf"/>
</dbReference>
<dbReference type="GO" id="GO:0005737">
    <property type="term" value="C:cytoplasm"/>
    <property type="evidence" value="ECO:0007669"/>
    <property type="project" value="UniProtKB-SubCell"/>
</dbReference>
<evidence type="ECO:0000256" key="2">
    <source>
        <dbReference type="ARBA" id="ARBA00022694"/>
    </source>
</evidence>
<comment type="cofactor">
    <cofactor evidence="6">
        <name>a divalent metal cation</name>
        <dbReference type="ChEBI" id="CHEBI:60240"/>
    </cofactor>
</comment>
<dbReference type="GO" id="GO:0042780">
    <property type="term" value="P:tRNA 3'-end processing"/>
    <property type="evidence" value="ECO:0007669"/>
    <property type="project" value="UniProtKB-UniRule"/>
</dbReference>
<keyword evidence="5 6" id="KW-0269">Exonuclease</keyword>
<keyword evidence="2 6" id="KW-0819">tRNA processing</keyword>
<dbReference type="InterPro" id="IPR010997">
    <property type="entry name" value="HRDC-like_sf"/>
</dbReference>
<proteinExistence type="inferred from homology"/>
<dbReference type="PROSITE" id="PS50967">
    <property type="entry name" value="HRDC"/>
    <property type="match status" value="1"/>
</dbReference>
<comment type="function">
    <text evidence="6">Exonuclease involved in the 3' processing of various precursor tRNAs. Initiates hydrolysis at the 3'-terminus of an RNA molecule and releases 5'-mononucleotides.</text>
</comment>
<dbReference type="SUPFAM" id="SSF53098">
    <property type="entry name" value="Ribonuclease H-like"/>
    <property type="match status" value="1"/>
</dbReference>
<evidence type="ECO:0000256" key="6">
    <source>
        <dbReference type="HAMAP-Rule" id="MF_01899"/>
    </source>
</evidence>
<reference evidence="8" key="1">
    <citation type="submission" date="2020-05" db="EMBL/GenBank/DDBJ databases">
        <title>Sulfur intermediates as new biogeochemical hubs in an aquatic model microbial ecosystem.</title>
        <authorList>
            <person name="Vigneron A."/>
        </authorList>
    </citation>
    <scope>NUCLEOTIDE SEQUENCE</scope>
    <source>
        <strain evidence="8">Bin.250</strain>
    </source>
</reference>
<dbReference type="Pfam" id="PF00570">
    <property type="entry name" value="HRDC"/>
    <property type="match status" value="1"/>
</dbReference>
<dbReference type="GO" id="GO:0008408">
    <property type="term" value="F:3'-5' exonuclease activity"/>
    <property type="evidence" value="ECO:0007669"/>
    <property type="project" value="InterPro"/>
</dbReference>
<comment type="similarity">
    <text evidence="6">Belongs to the RNase D family.</text>
</comment>